<evidence type="ECO:0000259" key="4">
    <source>
        <dbReference type="SMART" id="SM00382"/>
    </source>
</evidence>
<dbReference type="SUPFAM" id="SSF52540">
    <property type="entry name" value="P-loop containing nucleoside triphosphate hydrolases"/>
    <property type="match status" value="1"/>
</dbReference>
<dbReference type="PANTHER" id="PTHR43788">
    <property type="entry name" value="DNA2/NAM7 HELICASE FAMILY MEMBER"/>
    <property type="match status" value="1"/>
</dbReference>
<dbReference type="AlphaFoldDB" id="A0A428MQ18"/>
<dbReference type="PANTHER" id="PTHR43788:SF6">
    <property type="entry name" value="DNA HELICASE B"/>
    <property type="match status" value="1"/>
</dbReference>
<feature type="compositionally biased region" description="Polar residues" evidence="3">
    <location>
        <begin position="1"/>
        <end position="12"/>
    </location>
</feature>
<protein>
    <submittedName>
        <fullName evidence="5">Exodeoxyribonuclease-5</fullName>
    </submittedName>
</protein>
<organism evidence="5 6">
    <name type="scientific">Edaphobacter aggregans</name>
    <dbReference type="NCBI Taxonomy" id="570835"/>
    <lineage>
        <taxon>Bacteria</taxon>
        <taxon>Pseudomonadati</taxon>
        <taxon>Acidobacteriota</taxon>
        <taxon>Terriglobia</taxon>
        <taxon>Terriglobales</taxon>
        <taxon>Acidobacteriaceae</taxon>
        <taxon>Edaphobacter</taxon>
    </lineage>
</organism>
<dbReference type="CDD" id="cd17933">
    <property type="entry name" value="DEXSc_RecD-like"/>
    <property type="match status" value="1"/>
</dbReference>
<dbReference type="EMBL" id="RSDW01000001">
    <property type="protein sequence ID" value="RSL18965.1"/>
    <property type="molecule type" value="Genomic_DNA"/>
</dbReference>
<comment type="caution">
    <text evidence="5">The sequence shown here is derived from an EMBL/GenBank/DDBJ whole genome shotgun (WGS) entry which is preliminary data.</text>
</comment>
<dbReference type="InterPro" id="IPR027785">
    <property type="entry name" value="UvrD-like_helicase_C"/>
</dbReference>
<dbReference type="Proteomes" id="UP000269669">
    <property type="component" value="Unassembled WGS sequence"/>
</dbReference>
<accession>A0A428MQ18</accession>
<evidence type="ECO:0000256" key="1">
    <source>
        <dbReference type="ARBA" id="ARBA00022741"/>
    </source>
</evidence>
<proteinExistence type="predicted"/>
<sequence length="501" mass="56201">MKDPDSNGSRLTNLARRWRKRLTQAQPEADSQETFFSPPPRAEGTSVVVRAIVPMPAVPTPIEESSTDPELTTDQAEALRKIEAAYEPGEFYLLTGHAGSGKTYLMQRLTKNMLAKKRRIVLTAPTHKAVAVLARKLAEANIKDVPCRTIHSILSLTPKPRTDRLVFERERDAEPVTADVVVVDECSMVSEDLYRHIKRHLPNAFVLFLGDPAQLPPVGEVESQTFATKNRSHLTTIVRQAAGNPILAAAGIIRASQGGPADMSWCAAAALETKQGIFLPADAAHRWMKKAFTSPEFDADPDSFRYLAWTNSRVHQVNELIRAWRYGANIPTPFMPGESALFRAPVVIDESIIFANNQEARVIAIERSTFTHEIQEADGVPQWTASIPSWKITLRDVEGIDKAVHMHADEREFQRVIERIKDEAAESRLRWKHLHGFQQSLAQLQSVYCLTVHRSQGSTFQTAFLDLPDIRRREKTNLLEAQQMLYVAVTRPSQRLIVVGE</sequence>
<dbReference type="Gene3D" id="3.40.50.300">
    <property type="entry name" value="P-loop containing nucleotide triphosphate hydrolases"/>
    <property type="match status" value="2"/>
</dbReference>
<dbReference type="InterPro" id="IPR003593">
    <property type="entry name" value="AAA+_ATPase"/>
</dbReference>
<dbReference type="Pfam" id="PF13538">
    <property type="entry name" value="UvrD_C_2"/>
    <property type="match status" value="1"/>
</dbReference>
<feature type="domain" description="AAA+ ATPase" evidence="4">
    <location>
        <begin position="88"/>
        <end position="259"/>
    </location>
</feature>
<name>A0A428MQ18_9BACT</name>
<keyword evidence="6" id="KW-1185">Reference proteome</keyword>
<dbReference type="OrthoDB" id="9801773at2"/>
<keyword evidence="1" id="KW-0547">Nucleotide-binding</keyword>
<evidence type="ECO:0000313" key="5">
    <source>
        <dbReference type="EMBL" id="RSL18965.1"/>
    </source>
</evidence>
<evidence type="ECO:0000256" key="2">
    <source>
        <dbReference type="ARBA" id="ARBA00022840"/>
    </source>
</evidence>
<reference evidence="5 6" key="1">
    <citation type="submission" date="2018-12" db="EMBL/GenBank/DDBJ databases">
        <title>Sequencing of bacterial isolates from soil warming experiment in Harvard Forest, Massachusetts, USA.</title>
        <authorList>
            <person name="Deangelis K."/>
        </authorList>
    </citation>
    <scope>NUCLEOTIDE SEQUENCE [LARGE SCALE GENOMIC DNA]</scope>
    <source>
        <strain evidence="5 6">EB153</strain>
    </source>
</reference>
<dbReference type="GO" id="GO:0005524">
    <property type="term" value="F:ATP binding"/>
    <property type="evidence" value="ECO:0007669"/>
    <property type="project" value="UniProtKB-KW"/>
</dbReference>
<dbReference type="GO" id="GO:0003678">
    <property type="term" value="F:DNA helicase activity"/>
    <property type="evidence" value="ECO:0007669"/>
    <property type="project" value="UniProtKB-ARBA"/>
</dbReference>
<gene>
    <name evidence="5" type="ORF">EDE15_4575</name>
</gene>
<dbReference type="Pfam" id="PF13604">
    <property type="entry name" value="AAA_30"/>
    <property type="match status" value="1"/>
</dbReference>
<feature type="region of interest" description="Disordered" evidence="3">
    <location>
        <begin position="1"/>
        <end position="42"/>
    </location>
</feature>
<dbReference type="CDD" id="cd18809">
    <property type="entry name" value="SF1_C_RecD"/>
    <property type="match status" value="1"/>
</dbReference>
<evidence type="ECO:0000313" key="6">
    <source>
        <dbReference type="Proteomes" id="UP000269669"/>
    </source>
</evidence>
<dbReference type="InterPro" id="IPR027417">
    <property type="entry name" value="P-loop_NTPase"/>
</dbReference>
<evidence type="ECO:0000256" key="3">
    <source>
        <dbReference type="SAM" id="MobiDB-lite"/>
    </source>
</evidence>
<keyword evidence="2" id="KW-0067">ATP-binding</keyword>
<dbReference type="SMART" id="SM00382">
    <property type="entry name" value="AAA"/>
    <property type="match status" value="1"/>
</dbReference>
<dbReference type="InterPro" id="IPR050534">
    <property type="entry name" value="Coronavir_polyprotein_1ab"/>
</dbReference>